<keyword evidence="3" id="KW-1185">Reference proteome</keyword>
<dbReference type="Proteomes" id="UP000030762">
    <property type="component" value="Unassembled WGS sequence"/>
</dbReference>
<dbReference type="AlphaFoldDB" id="T0RK71"/>
<dbReference type="OrthoDB" id="73949at2759"/>
<dbReference type="VEuPathDB" id="FungiDB:SDRG_09667"/>
<protein>
    <submittedName>
        <fullName evidence="2">Uncharacterized protein</fullName>
    </submittedName>
</protein>
<dbReference type="RefSeq" id="XP_008613837.1">
    <property type="nucleotide sequence ID" value="XM_008615615.1"/>
</dbReference>
<proteinExistence type="predicted"/>
<organism evidence="2 3">
    <name type="scientific">Saprolegnia diclina (strain VS20)</name>
    <dbReference type="NCBI Taxonomy" id="1156394"/>
    <lineage>
        <taxon>Eukaryota</taxon>
        <taxon>Sar</taxon>
        <taxon>Stramenopiles</taxon>
        <taxon>Oomycota</taxon>
        <taxon>Saprolegniomycetes</taxon>
        <taxon>Saprolegniales</taxon>
        <taxon>Saprolegniaceae</taxon>
        <taxon>Saprolegnia</taxon>
    </lineage>
</organism>
<dbReference type="GeneID" id="19950394"/>
<dbReference type="InParanoid" id="T0RK71"/>
<accession>T0RK71</accession>
<sequence>MSRSAATRLVESDDDDEYGNNSQHDVVLSREDFDLLQAFHKLIPVPALASGITRVVCDEELQVGDEAMPAPGPEVDDVPEAASLSASASHVSIVRRLSRSSTPEGVLRLTKPLTKEVDLAKFTPRQPQPPRTPKRT</sequence>
<dbReference type="EMBL" id="JH767162">
    <property type="protein sequence ID" value="EQC32693.1"/>
    <property type="molecule type" value="Genomic_DNA"/>
</dbReference>
<feature type="region of interest" description="Disordered" evidence="1">
    <location>
        <begin position="1"/>
        <end position="23"/>
    </location>
</feature>
<name>T0RK71_SAPDV</name>
<feature type="region of interest" description="Disordered" evidence="1">
    <location>
        <begin position="117"/>
        <end position="136"/>
    </location>
</feature>
<gene>
    <name evidence="2" type="ORF">SDRG_09667</name>
</gene>
<evidence type="ECO:0000313" key="2">
    <source>
        <dbReference type="EMBL" id="EQC32693.1"/>
    </source>
</evidence>
<feature type="compositionally biased region" description="Pro residues" evidence="1">
    <location>
        <begin position="126"/>
        <end position="136"/>
    </location>
</feature>
<evidence type="ECO:0000313" key="3">
    <source>
        <dbReference type="Proteomes" id="UP000030762"/>
    </source>
</evidence>
<evidence type="ECO:0000256" key="1">
    <source>
        <dbReference type="SAM" id="MobiDB-lite"/>
    </source>
</evidence>
<dbReference type="OMA" id="GNNSQHD"/>
<reference evidence="2 3" key="1">
    <citation type="submission" date="2012-04" db="EMBL/GenBank/DDBJ databases">
        <title>The Genome Sequence of Saprolegnia declina VS20.</title>
        <authorList>
            <consortium name="The Broad Institute Genome Sequencing Platform"/>
            <person name="Russ C."/>
            <person name="Nusbaum C."/>
            <person name="Tyler B."/>
            <person name="van West P."/>
            <person name="Dieguez-Uribeondo J."/>
            <person name="de Bruijn I."/>
            <person name="Tripathy S."/>
            <person name="Jiang R."/>
            <person name="Young S.K."/>
            <person name="Zeng Q."/>
            <person name="Gargeya S."/>
            <person name="Fitzgerald M."/>
            <person name="Haas B."/>
            <person name="Abouelleil A."/>
            <person name="Alvarado L."/>
            <person name="Arachchi H.M."/>
            <person name="Berlin A."/>
            <person name="Chapman S.B."/>
            <person name="Goldberg J."/>
            <person name="Griggs A."/>
            <person name="Gujja S."/>
            <person name="Hansen M."/>
            <person name="Howarth C."/>
            <person name="Imamovic A."/>
            <person name="Larimer J."/>
            <person name="McCowen C."/>
            <person name="Montmayeur A."/>
            <person name="Murphy C."/>
            <person name="Neiman D."/>
            <person name="Pearson M."/>
            <person name="Priest M."/>
            <person name="Roberts A."/>
            <person name="Saif S."/>
            <person name="Shea T."/>
            <person name="Sisk P."/>
            <person name="Sykes S."/>
            <person name="Wortman J."/>
            <person name="Nusbaum C."/>
            <person name="Birren B."/>
        </authorList>
    </citation>
    <scope>NUCLEOTIDE SEQUENCE [LARGE SCALE GENOMIC DNA]</scope>
    <source>
        <strain evidence="2 3">VS20</strain>
    </source>
</reference>